<dbReference type="KEGG" id="clf:GJQ69_06390"/>
<gene>
    <name evidence="1" type="ORF">GJQ69_06390</name>
</gene>
<dbReference type="EMBL" id="CP046051">
    <property type="protein sequence ID" value="QKN24140.1"/>
    <property type="molecule type" value="Genomic_DNA"/>
</dbReference>
<dbReference type="RefSeq" id="WP_086035531.1">
    <property type="nucleotide sequence ID" value="NZ_CP046051.1"/>
</dbReference>
<accession>A0A859DQR2</accession>
<evidence type="ECO:0000313" key="1">
    <source>
        <dbReference type="EMBL" id="QKN24140.1"/>
    </source>
</evidence>
<organism evidence="1 2">
    <name type="scientific">Caproicibacterium lactatifermentans</name>
    <dbReference type="NCBI Taxonomy" id="2666138"/>
    <lineage>
        <taxon>Bacteria</taxon>
        <taxon>Bacillati</taxon>
        <taxon>Bacillota</taxon>
        <taxon>Clostridia</taxon>
        <taxon>Eubacteriales</taxon>
        <taxon>Oscillospiraceae</taxon>
        <taxon>Caproicibacterium</taxon>
    </lineage>
</organism>
<name>A0A859DQR2_9FIRM</name>
<dbReference type="AlphaFoldDB" id="A0A859DQR2"/>
<dbReference type="Proteomes" id="UP000501316">
    <property type="component" value="Chromosome"/>
</dbReference>
<sequence length="99" mass="11224">MQKNSEYLVLLKKLPFDKARKLNDFQQRQYYPVTNSPAGCFLLGSAKKTFLSSDKDAKSPNLQTLAGESLFASSQQQIDEYYQIKEQVLQELKIAETGA</sequence>
<evidence type="ECO:0000313" key="2">
    <source>
        <dbReference type="Proteomes" id="UP000501316"/>
    </source>
</evidence>
<proteinExistence type="predicted"/>
<reference evidence="1 2" key="1">
    <citation type="submission" date="2019-11" db="EMBL/GenBank/DDBJ databases">
        <authorList>
            <person name="Ren C."/>
            <person name="Wang H."/>
            <person name="Xu Y."/>
        </authorList>
    </citation>
    <scope>NUCLEOTIDE SEQUENCE [LARGE SCALE GENOMIC DNA]</scope>
    <source>
        <strain evidence="1 2">LBM 19010</strain>
    </source>
</reference>
<protein>
    <submittedName>
        <fullName evidence="1">Uncharacterized protein</fullName>
    </submittedName>
</protein>